<dbReference type="Gene3D" id="3.90.550.10">
    <property type="entry name" value="Spore Coat Polysaccharide Biosynthesis Protein SpsA, Chain A"/>
    <property type="match status" value="1"/>
</dbReference>
<accession>A0A2W5R8D8</accession>
<protein>
    <submittedName>
        <fullName evidence="3">Nucleotidyltransferase family protein</fullName>
    </submittedName>
</protein>
<reference evidence="3 4" key="1">
    <citation type="submission" date="2017-08" db="EMBL/GenBank/DDBJ databases">
        <title>Infants hospitalized years apart are colonized by the same room-sourced microbial strains.</title>
        <authorList>
            <person name="Brooks B."/>
            <person name="Olm M.R."/>
            <person name="Firek B.A."/>
            <person name="Baker R."/>
            <person name="Thomas B.C."/>
            <person name="Morowitz M.J."/>
            <person name="Banfield J.F."/>
        </authorList>
    </citation>
    <scope>NUCLEOTIDE SEQUENCE [LARGE SCALE GENOMIC DNA]</scope>
    <source>
        <strain evidence="3">S2_005_001_R1_22</strain>
    </source>
</reference>
<sequence length="225" mass="24442">MIAVEDTVLILLAAGRSERFGDTFNKLDQPFLSRPLGLHVAVALEEMPFRERIVVVDGCTIDYARHGFRVLHNEAPDRDMASSVRMGVECAKARDASAVLIALADMPRVTAAHIYRMFDATEGLDDDAVVASSDGRTPRPPALFGRGRFDDVLAITGDQGARDLIQSGRHVVTNAAELIDVDTPDDLEQLRALVHAPEPLSRPDSHALRGGDAEARINAVRDLLA</sequence>
<dbReference type="InterPro" id="IPR029044">
    <property type="entry name" value="Nucleotide-diphossugar_trans"/>
</dbReference>
<dbReference type="CDD" id="cd04182">
    <property type="entry name" value="GT_2_like_f"/>
    <property type="match status" value="1"/>
</dbReference>
<dbReference type="Proteomes" id="UP000249229">
    <property type="component" value="Unassembled WGS sequence"/>
</dbReference>
<dbReference type="PANTHER" id="PTHR43777">
    <property type="entry name" value="MOLYBDENUM COFACTOR CYTIDYLYLTRANSFERASE"/>
    <property type="match status" value="1"/>
</dbReference>
<evidence type="ECO:0000256" key="1">
    <source>
        <dbReference type="ARBA" id="ARBA00022842"/>
    </source>
</evidence>
<dbReference type="GO" id="GO:0016779">
    <property type="term" value="F:nucleotidyltransferase activity"/>
    <property type="evidence" value="ECO:0007669"/>
    <property type="project" value="UniProtKB-ARBA"/>
</dbReference>
<dbReference type="AlphaFoldDB" id="A0A2W5R8D8"/>
<feature type="domain" description="MobA-like NTP transferase" evidence="2">
    <location>
        <begin position="10"/>
        <end position="168"/>
    </location>
</feature>
<dbReference type="Pfam" id="PF12804">
    <property type="entry name" value="NTP_transf_3"/>
    <property type="match status" value="1"/>
</dbReference>
<evidence type="ECO:0000313" key="4">
    <source>
        <dbReference type="Proteomes" id="UP000249229"/>
    </source>
</evidence>
<keyword evidence="1" id="KW-0460">Magnesium</keyword>
<dbReference type="PANTHER" id="PTHR43777:SF1">
    <property type="entry name" value="MOLYBDENUM COFACTOR CYTIDYLYLTRANSFERASE"/>
    <property type="match status" value="1"/>
</dbReference>
<gene>
    <name evidence="3" type="ORF">DI544_10800</name>
</gene>
<proteinExistence type="predicted"/>
<dbReference type="InterPro" id="IPR025877">
    <property type="entry name" value="MobA-like_NTP_Trfase"/>
</dbReference>
<comment type="caution">
    <text evidence="3">The sequence shown here is derived from an EMBL/GenBank/DDBJ whole genome shotgun (WGS) entry which is preliminary data.</text>
</comment>
<evidence type="ECO:0000259" key="2">
    <source>
        <dbReference type="Pfam" id="PF12804"/>
    </source>
</evidence>
<dbReference type="EMBL" id="QFQI01000008">
    <property type="protein sequence ID" value="PZQ59610.1"/>
    <property type="molecule type" value="Genomic_DNA"/>
</dbReference>
<keyword evidence="3" id="KW-0808">Transferase</keyword>
<evidence type="ECO:0000313" key="3">
    <source>
        <dbReference type="EMBL" id="PZQ59610.1"/>
    </source>
</evidence>
<organism evidence="3 4">
    <name type="scientific">Sphingomonas taxi</name>
    <dbReference type="NCBI Taxonomy" id="1549858"/>
    <lineage>
        <taxon>Bacteria</taxon>
        <taxon>Pseudomonadati</taxon>
        <taxon>Pseudomonadota</taxon>
        <taxon>Alphaproteobacteria</taxon>
        <taxon>Sphingomonadales</taxon>
        <taxon>Sphingomonadaceae</taxon>
        <taxon>Sphingomonas</taxon>
    </lineage>
</organism>
<name>A0A2W5R8D8_9SPHN</name>
<dbReference type="SUPFAM" id="SSF53448">
    <property type="entry name" value="Nucleotide-diphospho-sugar transferases"/>
    <property type="match status" value="1"/>
</dbReference>